<dbReference type="InterPro" id="IPR012914">
    <property type="entry name" value="PucR_dom"/>
</dbReference>
<dbReference type="RefSeq" id="WP_209999835.1">
    <property type="nucleotide sequence ID" value="NZ_BAAAJY010000011.1"/>
</dbReference>
<reference evidence="3 4" key="1">
    <citation type="submission" date="2021-03" db="EMBL/GenBank/DDBJ databases">
        <title>Sequencing the genomes of 1000 actinobacteria strains.</title>
        <authorList>
            <person name="Klenk H.-P."/>
        </authorList>
    </citation>
    <scope>NUCLEOTIDE SEQUENCE [LARGE SCALE GENOMIC DNA]</scope>
    <source>
        <strain evidence="3 4">DSM 15797</strain>
    </source>
</reference>
<organism evidence="3 4">
    <name type="scientific">Paeniglutamicibacter kerguelensis</name>
    <dbReference type="NCBI Taxonomy" id="254788"/>
    <lineage>
        <taxon>Bacteria</taxon>
        <taxon>Bacillati</taxon>
        <taxon>Actinomycetota</taxon>
        <taxon>Actinomycetes</taxon>
        <taxon>Micrococcales</taxon>
        <taxon>Micrococcaceae</taxon>
        <taxon>Paeniglutamicibacter</taxon>
    </lineage>
</organism>
<evidence type="ECO:0000259" key="1">
    <source>
        <dbReference type="Pfam" id="PF07905"/>
    </source>
</evidence>
<dbReference type="PANTHER" id="PTHR33744">
    <property type="entry name" value="CARBOHYDRATE DIACID REGULATOR"/>
    <property type="match status" value="1"/>
</dbReference>
<dbReference type="InterPro" id="IPR042070">
    <property type="entry name" value="PucR_C-HTH_sf"/>
</dbReference>
<dbReference type="Pfam" id="PF07905">
    <property type="entry name" value="PucR"/>
    <property type="match status" value="1"/>
</dbReference>
<comment type="caution">
    <text evidence="3">The sequence shown here is derived from an EMBL/GenBank/DDBJ whole genome shotgun (WGS) entry which is preliminary data.</text>
</comment>
<sequence>MAITVAELLAEPQLGLSLIAGASGLENQLTSAHTSDLPRLWEWVTGGEILMTNGMSIPADAAGQVEMARSLVGAGAQALAIGAKMHAPELMPEFLAVCDELSLPIVNVPFPLPFTAIARSVATASQSEEFRRLRQTARIYELLRLPSAAEGQWAALVQGIATVLRSTIFVVDKRCLHPWHPEGDALPEDVREQVGRFSGGHAEAAKPFQWHFVDDRHILMMEIPTHANAVLVVLPESQPHPDAVVLLHAATVLGLELSRTALALESQQRLGAEFLRQAFEGHFDVAEMENRLDGFGIPAGNFMMVSMSCEDAQKLATIHQELWQHGYSSVCLLQGDRLHLAISAECRGETLLHVAGPDMRIGISAMASTHRMIQAQQESLWALGSAESGSTPLVHYSDGPSWLGVTSHEQGLAIVKRLLGPIMDYEQGKQPDLMVTLRTYLELQRSWQKTATALFTHRQTIIYRIRKIGELTGLDMTETSSLAQLWFALEIQKVMQAS</sequence>
<dbReference type="Gene3D" id="1.10.10.2840">
    <property type="entry name" value="PucR C-terminal helix-turn-helix domain"/>
    <property type="match status" value="1"/>
</dbReference>
<dbReference type="EMBL" id="JAGIOF010000001">
    <property type="protein sequence ID" value="MBP2387523.1"/>
    <property type="molecule type" value="Genomic_DNA"/>
</dbReference>
<feature type="domain" description="Purine catabolism PurC-like" evidence="1">
    <location>
        <begin position="7"/>
        <end position="123"/>
    </location>
</feature>
<feature type="domain" description="PucR C-terminal helix-turn-helix" evidence="2">
    <location>
        <begin position="433"/>
        <end position="491"/>
    </location>
</feature>
<proteinExistence type="predicted"/>
<protein>
    <submittedName>
        <fullName evidence="3">Purine catabolism regulator</fullName>
    </submittedName>
</protein>
<gene>
    <name evidence="3" type="ORF">JOF47_003034</name>
</gene>
<dbReference type="InterPro" id="IPR051448">
    <property type="entry name" value="CdaR-like_regulators"/>
</dbReference>
<evidence type="ECO:0000313" key="4">
    <source>
        <dbReference type="Proteomes" id="UP001296993"/>
    </source>
</evidence>
<dbReference type="InterPro" id="IPR025736">
    <property type="entry name" value="PucR_C-HTH_dom"/>
</dbReference>
<accession>A0ABS4XGC6</accession>
<dbReference type="Proteomes" id="UP001296993">
    <property type="component" value="Unassembled WGS sequence"/>
</dbReference>
<dbReference type="PANTHER" id="PTHR33744:SF1">
    <property type="entry name" value="DNA-BINDING TRANSCRIPTIONAL ACTIVATOR ADER"/>
    <property type="match status" value="1"/>
</dbReference>
<evidence type="ECO:0000259" key="2">
    <source>
        <dbReference type="Pfam" id="PF13556"/>
    </source>
</evidence>
<evidence type="ECO:0000313" key="3">
    <source>
        <dbReference type="EMBL" id="MBP2387523.1"/>
    </source>
</evidence>
<keyword evidence="4" id="KW-1185">Reference proteome</keyword>
<dbReference type="Pfam" id="PF13556">
    <property type="entry name" value="HTH_30"/>
    <property type="match status" value="1"/>
</dbReference>
<name>A0ABS4XGC6_9MICC</name>